<dbReference type="PANTHER" id="PTHR13456">
    <property type="entry name" value="UPF0729 PROTEIN C18ORF32"/>
    <property type="match status" value="1"/>
</dbReference>
<accession>A0A8T0E4A0</accession>
<dbReference type="Pfam" id="PF14975">
    <property type="entry name" value="DUF4512"/>
    <property type="match status" value="1"/>
</dbReference>
<dbReference type="AlphaFoldDB" id="A0A8T0E4A0"/>
<organism evidence="2 3">
    <name type="scientific">Argiope bruennichi</name>
    <name type="common">Wasp spider</name>
    <name type="synonym">Aranea bruennichi</name>
    <dbReference type="NCBI Taxonomy" id="94029"/>
    <lineage>
        <taxon>Eukaryota</taxon>
        <taxon>Metazoa</taxon>
        <taxon>Ecdysozoa</taxon>
        <taxon>Arthropoda</taxon>
        <taxon>Chelicerata</taxon>
        <taxon>Arachnida</taxon>
        <taxon>Araneae</taxon>
        <taxon>Araneomorphae</taxon>
        <taxon>Entelegynae</taxon>
        <taxon>Araneoidea</taxon>
        <taxon>Araneidae</taxon>
        <taxon>Argiope</taxon>
    </lineage>
</organism>
<comment type="similarity">
    <text evidence="1">Belongs to the UPF0729 family.</text>
</comment>
<evidence type="ECO:0000313" key="3">
    <source>
        <dbReference type="Proteomes" id="UP000807504"/>
    </source>
</evidence>
<protein>
    <submittedName>
        <fullName evidence="2">UPF0729 protein AAEL015238 like protein</fullName>
    </submittedName>
</protein>
<reference evidence="2" key="2">
    <citation type="submission" date="2020-06" db="EMBL/GenBank/DDBJ databases">
        <authorList>
            <person name="Sheffer M."/>
        </authorList>
    </citation>
    <scope>NUCLEOTIDE SEQUENCE</scope>
</reference>
<evidence type="ECO:0000313" key="2">
    <source>
        <dbReference type="EMBL" id="KAF8765273.1"/>
    </source>
</evidence>
<evidence type="ECO:0000256" key="1">
    <source>
        <dbReference type="ARBA" id="ARBA00007959"/>
    </source>
</evidence>
<dbReference type="InterPro" id="IPR026776">
    <property type="entry name" value="UPF0729_C18orf32-like"/>
</dbReference>
<dbReference type="EMBL" id="JABXBU010002231">
    <property type="protein sequence ID" value="KAF8765273.1"/>
    <property type="molecule type" value="Genomic_DNA"/>
</dbReference>
<dbReference type="Proteomes" id="UP000807504">
    <property type="component" value="Unassembled WGS sequence"/>
</dbReference>
<comment type="caution">
    <text evidence="2">The sequence shown here is derived from an EMBL/GenBank/DDBJ whole genome shotgun (WGS) entry which is preliminary data.</text>
</comment>
<sequence length="76" mass="8618">MVCIPCIIAPVLLFIWYKFIQPVVLKIWNPWAPKQSIKSSAEKNGHTDKTTACPFSSKKEVVEDSCEKVPVDKKID</sequence>
<proteinExistence type="inferred from homology"/>
<gene>
    <name evidence="2" type="ORF">HNY73_023254</name>
</gene>
<dbReference type="PANTHER" id="PTHR13456:SF0">
    <property type="entry name" value="UPF0729 PROTEIN C18ORF32"/>
    <property type="match status" value="1"/>
</dbReference>
<reference evidence="2" key="1">
    <citation type="journal article" date="2020" name="bioRxiv">
        <title>Chromosome-level reference genome of the European wasp spider Argiope bruennichi: a resource for studies on range expansion and evolutionary adaptation.</title>
        <authorList>
            <person name="Sheffer M.M."/>
            <person name="Hoppe A."/>
            <person name="Krehenwinkel H."/>
            <person name="Uhl G."/>
            <person name="Kuss A.W."/>
            <person name="Jensen L."/>
            <person name="Jensen C."/>
            <person name="Gillespie R.G."/>
            <person name="Hoff K.J."/>
            <person name="Prost S."/>
        </authorList>
    </citation>
    <scope>NUCLEOTIDE SEQUENCE</scope>
</reference>
<keyword evidence="3" id="KW-1185">Reference proteome</keyword>
<name>A0A8T0E4A0_ARGBR</name>